<evidence type="ECO:0000313" key="3">
    <source>
        <dbReference type="EMBL" id="AWU95469.1"/>
    </source>
</evidence>
<dbReference type="Pfam" id="PF15632">
    <property type="entry name" value="ATPgrasp_Ter"/>
    <property type="match status" value="1"/>
</dbReference>
<dbReference type="GO" id="GO:0005524">
    <property type="term" value="F:ATP binding"/>
    <property type="evidence" value="ECO:0007669"/>
    <property type="project" value="UniProtKB-UniRule"/>
</dbReference>
<keyword evidence="3" id="KW-0614">Plasmid</keyword>
<organism evidence="3 4">
    <name type="scientific">Azospirillum ramasamyi</name>
    <dbReference type="NCBI Taxonomy" id="682998"/>
    <lineage>
        <taxon>Bacteria</taxon>
        <taxon>Pseudomonadati</taxon>
        <taxon>Pseudomonadota</taxon>
        <taxon>Alphaproteobacteria</taxon>
        <taxon>Rhodospirillales</taxon>
        <taxon>Azospirillaceae</taxon>
        <taxon>Azospirillum</taxon>
    </lineage>
</organism>
<accession>A0A2U9SCS4</accession>
<dbReference type="Gene3D" id="3.30.470.20">
    <property type="entry name" value="ATP-grasp fold, B domain"/>
    <property type="match status" value="1"/>
</dbReference>
<keyword evidence="1" id="KW-0547">Nucleotide-binding</keyword>
<dbReference type="GO" id="GO:0046872">
    <property type="term" value="F:metal ion binding"/>
    <property type="evidence" value="ECO:0007669"/>
    <property type="project" value="InterPro"/>
</dbReference>
<protein>
    <submittedName>
        <fullName evidence="3">ATP-grasp domain-containing protein</fullName>
    </submittedName>
</protein>
<keyword evidence="1" id="KW-0067">ATP-binding</keyword>
<dbReference type="KEGG" id="azm:DM194_14170"/>
<keyword evidence="4" id="KW-1185">Reference proteome</keyword>
<dbReference type="OrthoDB" id="7625478at2"/>
<gene>
    <name evidence="3" type="ORF">DM194_14170</name>
</gene>
<dbReference type="EMBL" id="CP029830">
    <property type="protein sequence ID" value="AWU95469.1"/>
    <property type="molecule type" value="Genomic_DNA"/>
</dbReference>
<dbReference type="InterPro" id="IPR011761">
    <property type="entry name" value="ATP-grasp"/>
</dbReference>
<dbReference type="Proteomes" id="UP000249605">
    <property type="component" value="Plasmid unnamed1"/>
</dbReference>
<evidence type="ECO:0000256" key="1">
    <source>
        <dbReference type="PROSITE-ProRule" id="PRU00409"/>
    </source>
</evidence>
<dbReference type="PROSITE" id="PS50975">
    <property type="entry name" value="ATP_GRASP"/>
    <property type="match status" value="1"/>
</dbReference>
<feature type="domain" description="ATP-grasp" evidence="2">
    <location>
        <begin position="108"/>
        <end position="301"/>
    </location>
</feature>
<evidence type="ECO:0000313" key="4">
    <source>
        <dbReference type="Proteomes" id="UP000249605"/>
    </source>
</evidence>
<reference evidence="3 4" key="1">
    <citation type="submission" date="2018-06" db="EMBL/GenBank/DDBJ databases">
        <title>Complete genome sequencing of Azospirillum sp. M2T2B2.</title>
        <authorList>
            <person name="Heo J."/>
            <person name="Kim S.-J."/>
            <person name="Kwon S.-W."/>
            <person name="Anandham R."/>
        </authorList>
    </citation>
    <scope>NUCLEOTIDE SEQUENCE [LARGE SCALE GENOMIC DNA]</scope>
    <source>
        <strain evidence="3 4">M2T2B2</strain>
        <plasmid evidence="3 4">unnamed1</plasmid>
    </source>
</reference>
<proteinExistence type="predicted"/>
<sequence length="386" mass="42684">MGSMNLLRPIGLAGARCVAVAPPDGPTVHSRFTETTLPWNDFSEDADGLVGKLLRFGAAQDEPPVLFYEEDTQLLIVSRHRNLLAQHFHFIAADAELVEDLVDKVRFQALAERLALPVPATRRLSPAIGPTPPDLDLCFPLIVKPATRDRNWSDIGMAGKAHQIDSPAALRELWPCLAETGQDFLAQELIPGPESRIESYHVYVDRRGDIAGEFTGRKIRTYPQAYGHTTALTITDEADVRTLGRSLTERLDLRGVAKFDFKRGPDGRLHLLEVNPRFNLWHLPGALAGVNLPALVYADLAGLPRPAVSRARPGVCWCHAPNDFIAARASGVPLSEWLPWLIRCKAKSTMAFDDPLPPLWMLVRAVRRRFGGRAAHPLPVDQVRKG</sequence>
<dbReference type="AlphaFoldDB" id="A0A2U9SCS4"/>
<evidence type="ECO:0000259" key="2">
    <source>
        <dbReference type="PROSITE" id="PS50975"/>
    </source>
</evidence>
<geneLocation type="plasmid" evidence="3 4">
    <name>unnamed1</name>
</geneLocation>
<name>A0A2U9SCS4_9PROT</name>
<dbReference type="SUPFAM" id="SSF56059">
    <property type="entry name" value="Glutathione synthetase ATP-binding domain-like"/>
    <property type="match status" value="1"/>
</dbReference>